<feature type="transmembrane region" description="Helical" evidence="14">
    <location>
        <begin position="118"/>
        <end position="138"/>
    </location>
</feature>
<comment type="caution">
    <text evidence="15">The sequence shown here is derived from an EMBL/GenBank/DDBJ whole genome shotgun (WGS) entry which is preliminary data.</text>
</comment>
<dbReference type="Pfam" id="PF00474">
    <property type="entry name" value="SSF"/>
    <property type="match status" value="1"/>
</dbReference>
<comment type="similarity">
    <text evidence="2 13">Belongs to the sodium:solute symporter (SSF) (TC 2.A.21) family.</text>
</comment>
<evidence type="ECO:0000313" key="16">
    <source>
        <dbReference type="Proteomes" id="UP000503820"/>
    </source>
</evidence>
<keyword evidence="9" id="KW-0406">Ion transport</keyword>
<evidence type="ECO:0000256" key="11">
    <source>
        <dbReference type="ARBA" id="ARBA00023201"/>
    </source>
</evidence>
<dbReference type="InterPro" id="IPR038377">
    <property type="entry name" value="Na/Glc_symporter_sf"/>
</dbReference>
<evidence type="ECO:0000256" key="9">
    <source>
        <dbReference type="ARBA" id="ARBA00023065"/>
    </source>
</evidence>
<feature type="transmembrane region" description="Helical" evidence="14">
    <location>
        <begin position="367"/>
        <end position="390"/>
    </location>
</feature>
<evidence type="ECO:0000256" key="8">
    <source>
        <dbReference type="ARBA" id="ARBA00023053"/>
    </source>
</evidence>
<evidence type="ECO:0000256" key="4">
    <source>
        <dbReference type="ARBA" id="ARBA00022475"/>
    </source>
</evidence>
<evidence type="ECO:0000256" key="12">
    <source>
        <dbReference type="ARBA" id="ARBA00033708"/>
    </source>
</evidence>
<feature type="transmembrane region" description="Helical" evidence="14">
    <location>
        <begin position="76"/>
        <end position="98"/>
    </location>
</feature>
<feature type="transmembrane region" description="Helical" evidence="14">
    <location>
        <begin position="301"/>
        <end position="329"/>
    </location>
</feature>
<gene>
    <name evidence="15" type="ORF">DSM19430T_31930</name>
</gene>
<dbReference type="InterPro" id="IPR001734">
    <property type="entry name" value="Na/solute_symporter"/>
</dbReference>
<dbReference type="PANTHER" id="PTHR48086">
    <property type="entry name" value="SODIUM/PROLINE SYMPORTER-RELATED"/>
    <property type="match status" value="1"/>
</dbReference>
<keyword evidence="8" id="KW-0915">Sodium</keyword>
<evidence type="ECO:0000256" key="3">
    <source>
        <dbReference type="ARBA" id="ARBA00022448"/>
    </source>
</evidence>
<evidence type="ECO:0000256" key="1">
    <source>
        <dbReference type="ARBA" id="ARBA00004651"/>
    </source>
</evidence>
<dbReference type="EMBL" id="BLVP01000043">
    <property type="protein sequence ID" value="GFM38509.1"/>
    <property type="molecule type" value="Genomic_DNA"/>
</dbReference>
<reference evidence="15 16" key="1">
    <citation type="submission" date="2020-05" db="EMBL/GenBank/DDBJ databases">
        <title>Draft genome sequence of Desulfovibrio psychrotolerans JS1T.</title>
        <authorList>
            <person name="Ueno A."/>
            <person name="Tamazawa S."/>
            <person name="Tamamura S."/>
            <person name="Murakami T."/>
            <person name="Kiyama T."/>
            <person name="Inomata H."/>
            <person name="Amano Y."/>
            <person name="Miyakawa K."/>
            <person name="Tamaki H."/>
            <person name="Naganuma T."/>
            <person name="Kaneko K."/>
        </authorList>
    </citation>
    <scope>NUCLEOTIDE SEQUENCE [LARGE SCALE GENOMIC DNA]</scope>
    <source>
        <strain evidence="15 16">JS1</strain>
    </source>
</reference>
<feature type="transmembrane region" description="Helical" evidence="14">
    <location>
        <begin position="222"/>
        <end position="240"/>
    </location>
</feature>
<organism evidence="15 16">
    <name type="scientific">Desulfovibrio psychrotolerans</name>
    <dbReference type="NCBI Taxonomy" id="415242"/>
    <lineage>
        <taxon>Bacteria</taxon>
        <taxon>Pseudomonadati</taxon>
        <taxon>Thermodesulfobacteriota</taxon>
        <taxon>Desulfovibrionia</taxon>
        <taxon>Desulfovibrionales</taxon>
        <taxon>Desulfovibrionaceae</taxon>
        <taxon>Desulfovibrio</taxon>
    </lineage>
</organism>
<dbReference type="GO" id="GO:0005886">
    <property type="term" value="C:plasma membrane"/>
    <property type="evidence" value="ECO:0007669"/>
    <property type="project" value="UniProtKB-SubCell"/>
</dbReference>
<feature type="transmembrane region" description="Helical" evidence="14">
    <location>
        <begin position="397"/>
        <end position="416"/>
    </location>
</feature>
<keyword evidence="7 14" id="KW-1133">Transmembrane helix</keyword>
<feature type="transmembrane region" description="Helical" evidence="14">
    <location>
        <begin position="341"/>
        <end position="361"/>
    </location>
</feature>
<accession>A0A7J0BXU2</accession>
<feature type="transmembrane region" description="Helical" evidence="14">
    <location>
        <begin position="252"/>
        <end position="281"/>
    </location>
</feature>
<evidence type="ECO:0000256" key="13">
    <source>
        <dbReference type="RuleBase" id="RU362091"/>
    </source>
</evidence>
<keyword evidence="4" id="KW-1003">Cell membrane</keyword>
<proteinExistence type="inferred from homology"/>
<keyword evidence="6" id="KW-0769">Symport</keyword>
<evidence type="ECO:0000313" key="15">
    <source>
        <dbReference type="EMBL" id="GFM38509.1"/>
    </source>
</evidence>
<comment type="catalytic activity">
    <reaction evidence="12">
        <text>L-proline(in) + Na(+)(in) = L-proline(out) + Na(+)(out)</text>
        <dbReference type="Rhea" id="RHEA:28967"/>
        <dbReference type="ChEBI" id="CHEBI:29101"/>
        <dbReference type="ChEBI" id="CHEBI:60039"/>
    </reaction>
</comment>
<feature type="transmembrane region" description="Helical" evidence="14">
    <location>
        <begin position="422"/>
        <end position="440"/>
    </location>
</feature>
<sequence>MALILLGAYALLIVWTGMAAQRRHTVMEPSAAADAFYVNNRTGNAWGVGFSIIVSCVGASATLGIIGLAFMAGTPAFWWLGAGAAGLALLSLLLARAVRRSGAYTLPHTVETLLGSQARPVIAAVIVVAWTAILAAQFSALTKVLGSITAFTPFTCLGIGLLLIGVHTMGGQAAIMRTDRIHAFILVLSLALMLAWLTHHNPGWLTSVRIEAVNNAFPVDKLLYFLVVVGANYVVCPMLFGRLLSAQDERSAVAGGLIGAGGLMVCAALIVAVGLACKGLIPADTPGDAVLTAVLSGVMPPWMHVVVSFALISAIVSSADSCLVTAATVGSHDLLGNTSVAIRRLCVLALGVAGAGVSLWGKGILGFLLMAYDIFACGVAMPCFVGLVLPKGRSIQAHFACAAVIAGGLLGIAAALTEERVYNYTGMAVSALLAYAGAFVRQRESQAALTE</sequence>
<dbReference type="GO" id="GO:0015293">
    <property type="term" value="F:symporter activity"/>
    <property type="evidence" value="ECO:0007669"/>
    <property type="project" value="UniProtKB-KW"/>
</dbReference>
<keyword evidence="11" id="KW-0739">Sodium transport</keyword>
<dbReference type="PANTHER" id="PTHR48086:SF3">
    <property type="entry name" value="SODIUM_PROLINE SYMPORTER"/>
    <property type="match status" value="1"/>
</dbReference>
<evidence type="ECO:0000256" key="14">
    <source>
        <dbReference type="SAM" id="Phobius"/>
    </source>
</evidence>
<dbReference type="PROSITE" id="PS50283">
    <property type="entry name" value="NA_SOLUT_SYMP_3"/>
    <property type="match status" value="1"/>
</dbReference>
<evidence type="ECO:0000256" key="2">
    <source>
        <dbReference type="ARBA" id="ARBA00006434"/>
    </source>
</evidence>
<name>A0A7J0BXU2_9BACT</name>
<evidence type="ECO:0000256" key="7">
    <source>
        <dbReference type="ARBA" id="ARBA00022989"/>
    </source>
</evidence>
<dbReference type="InterPro" id="IPR050277">
    <property type="entry name" value="Sodium:Solute_Symporter"/>
</dbReference>
<evidence type="ECO:0000256" key="6">
    <source>
        <dbReference type="ARBA" id="ARBA00022847"/>
    </source>
</evidence>
<dbReference type="RefSeq" id="WP_174411124.1">
    <property type="nucleotide sequence ID" value="NZ_BLVP01000043.1"/>
</dbReference>
<dbReference type="Proteomes" id="UP000503820">
    <property type="component" value="Unassembled WGS sequence"/>
</dbReference>
<keyword evidence="5 14" id="KW-0812">Transmembrane</keyword>
<feature type="transmembrane region" description="Helical" evidence="14">
    <location>
        <begin position="144"/>
        <end position="169"/>
    </location>
</feature>
<keyword evidence="3" id="KW-0813">Transport</keyword>
<dbReference type="Gene3D" id="1.20.1730.10">
    <property type="entry name" value="Sodium/glucose cotransporter"/>
    <property type="match status" value="1"/>
</dbReference>
<comment type="subcellular location">
    <subcellularLocation>
        <location evidence="1">Cell membrane</location>
        <topology evidence="1">Multi-pass membrane protein</topology>
    </subcellularLocation>
</comment>
<keyword evidence="16" id="KW-1185">Reference proteome</keyword>
<dbReference type="GO" id="GO:0006814">
    <property type="term" value="P:sodium ion transport"/>
    <property type="evidence" value="ECO:0007669"/>
    <property type="project" value="UniProtKB-KW"/>
</dbReference>
<evidence type="ECO:0000256" key="10">
    <source>
        <dbReference type="ARBA" id="ARBA00023136"/>
    </source>
</evidence>
<keyword evidence="10 14" id="KW-0472">Membrane</keyword>
<dbReference type="AlphaFoldDB" id="A0A7J0BXU2"/>
<evidence type="ECO:0008006" key="17">
    <source>
        <dbReference type="Google" id="ProtNLM"/>
    </source>
</evidence>
<protein>
    <recommendedName>
        <fullName evidence="17">Sodium:solute symporter</fullName>
    </recommendedName>
</protein>
<evidence type="ECO:0000256" key="5">
    <source>
        <dbReference type="ARBA" id="ARBA00022692"/>
    </source>
</evidence>
<feature type="transmembrane region" description="Helical" evidence="14">
    <location>
        <begin position="181"/>
        <end position="199"/>
    </location>
</feature>